<evidence type="ECO:0000259" key="2">
    <source>
        <dbReference type="PROSITE" id="PS50405"/>
    </source>
</evidence>
<dbReference type="InterPro" id="IPR058268">
    <property type="entry name" value="DUF7962"/>
</dbReference>
<gene>
    <name evidence="3" type="ORF">P167DRAFT_538426</name>
</gene>
<sequence>MTENAAPVAVGGVGGNDREEHPKIILYHYPFSPYAHKVSWYLNLRGIKYQECIQPPILPRQDLAILGITYRRIPLLAIGNDVYIDTTLILRELERRFPQGGLDTDPRRSLEYAERSNGVFPFAAGCIPSSLPIMRDERFVKDRSQFSGRSWKKEDIDAARPKALAGIRKAFEAVEKDLSDGREWILGNELSLADIEVAWPLEWVISMPSALLNSDITPTTFPKTFAHITRLKARIPDSKAAGVTRIKGEEAKAVILSYHTQQEETGNVGVTDKDPSGVTWGEEVEITPVDTGRANPQRGRVRELSGEKVVVEVVPTGEYHGKGRKALRVHFPRRGYEVVSRSAKGDAKL</sequence>
<name>A0A3N4KGG8_9PEZI</name>
<proteinExistence type="predicted"/>
<dbReference type="SUPFAM" id="SSF47616">
    <property type="entry name" value="GST C-terminal domain-like"/>
    <property type="match status" value="1"/>
</dbReference>
<dbReference type="AlphaFoldDB" id="A0A3N4KGG8"/>
<dbReference type="CDD" id="cd00570">
    <property type="entry name" value="GST_N_family"/>
    <property type="match status" value="1"/>
</dbReference>
<dbReference type="PROSITE" id="PS50404">
    <property type="entry name" value="GST_NTER"/>
    <property type="match status" value="1"/>
</dbReference>
<feature type="domain" description="GST N-terminal" evidence="1">
    <location>
        <begin position="22"/>
        <end position="101"/>
    </location>
</feature>
<keyword evidence="4" id="KW-1185">Reference proteome</keyword>
<dbReference type="InterPro" id="IPR036282">
    <property type="entry name" value="Glutathione-S-Trfase_C_sf"/>
</dbReference>
<dbReference type="PROSITE" id="PS50405">
    <property type="entry name" value="GST_CTER"/>
    <property type="match status" value="1"/>
</dbReference>
<dbReference type="Pfam" id="PF13417">
    <property type="entry name" value="GST_N_3"/>
    <property type="match status" value="1"/>
</dbReference>
<dbReference type="InterPro" id="IPR036249">
    <property type="entry name" value="Thioredoxin-like_sf"/>
</dbReference>
<dbReference type="SUPFAM" id="SSF52833">
    <property type="entry name" value="Thioredoxin-like"/>
    <property type="match status" value="1"/>
</dbReference>
<evidence type="ECO:0008006" key="5">
    <source>
        <dbReference type="Google" id="ProtNLM"/>
    </source>
</evidence>
<evidence type="ECO:0000313" key="3">
    <source>
        <dbReference type="EMBL" id="RPB09580.1"/>
    </source>
</evidence>
<dbReference type="EMBL" id="ML119151">
    <property type="protein sequence ID" value="RPB09580.1"/>
    <property type="molecule type" value="Genomic_DNA"/>
</dbReference>
<dbReference type="Proteomes" id="UP000277580">
    <property type="component" value="Unassembled WGS sequence"/>
</dbReference>
<dbReference type="CDD" id="cd00299">
    <property type="entry name" value="GST_C_family"/>
    <property type="match status" value="1"/>
</dbReference>
<feature type="domain" description="GST C-terminal" evidence="2">
    <location>
        <begin position="125"/>
        <end position="254"/>
    </location>
</feature>
<dbReference type="InterPro" id="IPR004045">
    <property type="entry name" value="Glutathione_S-Trfase_N"/>
</dbReference>
<evidence type="ECO:0000259" key="1">
    <source>
        <dbReference type="PROSITE" id="PS50404"/>
    </source>
</evidence>
<dbReference type="Pfam" id="PF25907">
    <property type="entry name" value="DUF7962"/>
    <property type="match status" value="1"/>
</dbReference>
<dbReference type="Gene3D" id="3.40.30.110">
    <property type="match status" value="2"/>
</dbReference>
<protein>
    <recommendedName>
        <fullName evidence="5">GST N-terminal domain-containing protein</fullName>
    </recommendedName>
</protein>
<reference evidence="3 4" key="1">
    <citation type="journal article" date="2018" name="Nat. Ecol. Evol.">
        <title>Pezizomycetes genomes reveal the molecular basis of ectomycorrhizal truffle lifestyle.</title>
        <authorList>
            <person name="Murat C."/>
            <person name="Payen T."/>
            <person name="Noel B."/>
            <person name="Kuo A."/>
            <person name="Morin E."/>
            <person name="Chen J."/>
            <person name="Kohler A."/>
            <person name="Krizsan K."/>
            <person name="Balestrini R."/>
            <person name="Da Silva C."/>
            <person name="Montanini B."/>
            <person name="Hainaut M."/>
            <person name="Levati E."/>
            <person name="Barry K.W."/>
            <person name="Belfiori B."/>
            <person name="Cichocki N."/>
            <person name="Clum A."/>
            <person name="Dockter R.B."/>
            <person name="Fauchery L."/>
            <person name="Guy J."/>
            <person name="Iotti M."/>
            <person name="Le Tacon F."/>
            <person name="Lindquist E.A."/>
            <person name="Lipzen A."/>
            <person name="Malagnac F."/>
            <person name="Mello A."/>
            <person name="Molinier V."/>
            <person name="Miyauchi S."/>
            <person name="Poulain J."/>
            <person name="Riccioni C."/>
            <person name="Rubini A."/>
            <person name="Sitrit Y."/>
            <person name="Splivallo R."/>
            <person name="Traeger S."/>
            <person name="Wang M."/>
            <person name="Zifcakova L."/>
            <person name="Wipf D."/>
            <person name="Zambonelli A."/>
            <person name="Paolocci F."/>
            <person name="Nowrousian M."/>
            <person name="Ottonello S."/>
            <person name="Baldrian P."/>
            <person name="Spatafora J.W."/>
            <person name="Henrissat B."/>
            <person name="Nagy L.G."/>
            <person name="Aury J.M."/>
            <person name="Wincker P."/>
            <person name="Grigoriev I.V."/>
            <person name="Bonfante P."/>
            <person name="Martin F.M."/>
        </authorList>
    </citation>
    <scope>NUCLEOTIDE SEQUENCE [LARGE SCALE GENOMIC DNA]</scope>
    <source>
        <strain evidence="3 4">CCBAS932</strain>
    </source>
</reference>
<dbReference type="InParanoid" id="A0A3N4KGG8"/>
<evidence type="ECO:0000313" key="4">
    <source>
        <dbReference type="Proteomes" id="UP000277580"/>
    </source>
</evidence>
<dbReference type="STRING" id="1392247.A0A3N4KGG8"/>
<dbReference type="InterPro" id="IPR010987">
    <property type="entry name" value="Glutathione-S-Trfase_C-like"/>
</dbReference>
<dbReference type="OrthoDB" id="202840at2759"/>
<organism evidence="3 4">
    <name type="scientific">Morchella conica CCBAS932</name>
    <dbReference type="NCBI Taxonomy" id="1392247"/>
    <lineage>
        <taxon>Eukaryota</taxon>
        <taxon>Fungi</taxon>
        <taxon>Dikarya</taxon>
        <taxon>Ascomycota</taxon>
        <taxon>Pezizomycotina</taxon>
        <taxon>Pezizomycetes</taxon>
        <taxon>Pezizales</taxon>
        <taxon>Morchellaceae</taxon>
        <taxon>Morchella</taxon>
    </lineage>
</organism>
<accession>A0A3N4KGG8</accession>